<reference evidence="1" key="1">
    <citation type="submission" date="2019-04" db="EMBL/GenBank/DDBJ databases">
        <authorList>
            <person name="Alioto T."/>
            <person name="Alioto T."/>
        </authorList>
    </citation>
    <scope>NUCLEOTIDE SEQUENCE [LARGE SCALE GENOMIC DNA]</scope>
</reference>
<organism evidence="1 2">
    <name type="scientific">Marmota monax</name>
    <name type="common">Woodchuck</name>
    <dbReference type="NCBI Taxonomy" id="9995"/>
    <lineage>
        <taxon>Eukaryota</taxon>
        <taxon>Metazoa</taxon>
        <taxon>Chordata</taxon>
        <taxon>Craniata</taxon>
        <taxon>Vertebrata</taxon>
        <taxon>Euteleostomi</taxon>
        <taxon>Mammalia</taxon>
        <taxon>Eutheria</taxon>
        <taxon>Euarchontoglires</taxon>
        <taxon>Glires</taxon>
        <taxon>Rodentia</taxon>
        <taxon>Sciuromorpha</taxon>
        <taxon>Sciuridae</taxon>
        <taxon>Xerinae</taxon>
        <taxon>Marmotini</taxon>
        <taxon>Marmota</taxon>
    </lineage>
</organism>
<feature type="non-terminal residue" evidence="1">
    <location>
        <position position="100"/>
    </location>
</feature>
<evidence type="ECO:0000313" key="1">
    <source>
        <dbReference type="EMBL" id="VTJ75976.1"/>
    </source>
</evidence>
<dbReference type="Proteomes" id="UP000335636">
    <property type="component" value="Unassembled WGS sequence"/>
</dbReference>
<evidence type="ECO:0000313" key="2">
    <source>
        <dbReference type="Proteomes" id="UP000335636"/>
    </source>
</evidence>
<dbReference type="EMBL" id="CABDUW010000846">
    <property type="protein sequence ID" value="VTJ75976.1"/>
    <property type="molecule type" value="Genomic_DNA"/>
</dbReference>
<keyword evidence="2" id="KW-1185">Reference proteome</keyword>
<proteinExistence type="predicted"/>
<accession>A0A5E4C2W5</accession>
<sequence length="100" mass="11190">INVQIEFYTSHPPDPAEPATTLWRSSPHRGPLSAISGLRWGCGCEEGEGGTCTLLLQTQNAPELFRILAEMESGLGRLQREEEVLPKPWFVHLRPLRQPS</sequence>
<name>A0A5E4C2W5_MARMO</name>
<comment type="caution">
    <text evidence="1">The sequence shown here is derived from an EMBL/GenBank/DDBJ whole genome shotgun (WGS) entry which is preliminary data.</text>
</comment>
<dbReference type="AlphaFoldDB" id="A0A5E4C2W5"/>
<feature type="non-terminal residue" evidence="1">
    <location>
        <position position="1"/>
    </location>
</feature>
<protein>
    <submittedName>
        <fullName evidence="1">Uncharacterized protein</fullName>
    </submittedName>
</protein>
<gene>
    <name evidence="1" type="ORF">MONAX_5E043256</name>
</gene>